<dbReference type="Gene3D" id="3.30.70.1440">
    <property type="entry name" value="Multidrug efflux transporter AcrB pore domain"/>
    <property type="match status" value="1"/>
</dbReference>
<gene>
    <name evidence="2" type="ORF">KC729_08545</name>
</gene>
<dbReference type="SUPFAM" id="SSF82866">
    <property type="entry name" value="Multidrug efflux transporter AcrB transmembrane domain"/>
    <property type="match status" value="1"/>
</dbReference>
<feature type="transmembrane region" description="Helical" evidence="1">
    <location>
        <begin position="263"/>
        <end position="282"/>
    </location>
</feature>
<dbReference type="PANTHER" id="PTHR32063:SF73">
    <property type="entry name" value="RND SUPERFAMILY EFFLUX PUMP PERMEASE COMPONENT 1"/>
    <property type="match status" value="1"/>
</dbReference>
<keyword evidence="1" id="KW-1133">Transmembrane helix</keyword>
<evidence type="ECO:0000313" key="2">
    <source>
        <dbReference type="EMBL" id="MCA9727719.1"/>
    </source>
</evidence>
<dbReference type="Proteomes" id="UP000697710">
    <property type="component" value="Unassembled WGS sequence"/>
</dbReference>
<dbReference type="PANTHER" id="PTHR32063">
    <property type="match status" value="1"/>
</dbReference>
<dbReference type="Gene3D" id="1.20.1640.10">
    <property type="entry name" value="Multidrug efflux transporter AcrB transmembrane domain"/>
    <property type="match status" value="1"/>
</dbReference>
<evidence type="ECO:0000313" key="3">
    <source>
        <dbReference type="Proteomes" id="UP000697710"/>
    </source>
</evidence>
<reference evidence="2" key="2">
    <citation type="journal article" date="2021" name="Microbiome">
        <title>Successional dynamics and alternative stable states in a saline activated sludge microbial community over 9 years.</title>
        <authorList>
            <person name="Wang Y."/>
            <person name="Ye J."/>
            <person name="Ju F."/>
            <person name="Liu L."/>
            <person name="Boyd J.A."/>
            <person name="Deng Y."/>
            <person name="Parks D.H."/>
            <person name="Jiang X."/>
            <person name="Yin X."/>
            <person name="Woodcroft B.J."/>
            <person name="Tyson G.W."/>
            <person name="Hugenholtz P."/>
            <person name="Polz M.F."/>
            <person name="Zhang T."/>
        </authorList>
    </citation>
    <scope>NUCLEOTIDE SEQUENCE</scope>
    <source>
        <strain evidence="2">HKST-UBA01</strain>
    </source>
</reference>
<evidence type="ECO:0000256" key="1">
    <source>
        <dbReference type="SAM" id="Phobius"/>
    </source>
</evidence>
<feature type="transmembrane region" description="Helical" evidence="1">
    <location>
        <begin position="319"/>
        <end position="342"/>
    </location>
</feature>
<keyword evidence="1" id="KW-0472">Membrane</keyword>
<name>A0A956LY88_UNCEI</name>
<dbReference type="AlphaFoldDB" id="A0A956LY88"/>
<comment type="caution">
    <text evidence="2">The sequence shown here is derived from an EMBL/GenBank/DDBJ whole genome shotgun (WGS) entry which is preliminary data.</text>
</comment>
<dbReference type="EMBL" id="JAGQHR010000221">
    <property type="protein sequence ID" value="MCA9727719.1"/>
    <property type="molecule type" value="Genomic_DNA"/>
</dbReference>
<dbReference type="PRINTS" id="PR00702">
    <property type="entry name" value="ACRIFLAVINRP"/>
</dbReference>
<keyword evidence="1" id="KW-0812">Transmembrane</keyword>
<dbReference type="InterPro" id="IPR001036">
    <property type="entry name" value="Acrflvin-R"/>
</dbReference>
<accession>A0A956LY88</accession>
<reference evidence="2" key="1">
    <citation type="submission" date="2020-04" db="EMBL/GenBank/DDBJ databases">
        <authorList>
            <person name="Zhang T."/>
        </authorList>
    </citation>
    <scope>NUCLEOTIDE SEQUENCE</scope>
    <source>
        <strain evidence="2">HKST-UBA01</strain>
    </source>
</reference>
<dbReference type="InterPro" id="IPR027463">
    <property type="entry name" value="AcrB_DN_DC_subdom"/>
</dbReference>
<protein>
    <submittedName>
        <fullName evidence="2">Efflux RND transporter permease subunit</fullName>
    </submittedName>
</protein>
<dbReference type="GO" id="GO:0005886">
    <property type="term" value="C:plasma membrane"/>
    <property type="evidence" value="ECO:0007669"/>
    <property type="project" value="TreeGrafter"/>
</dbReference>
<dbReference type="GO" id="GO:0042910">
    <property type="term" value="F:xenobiotic transmembrane transporter activity"/>
    <property type="evidence" value="ECO:0007669"/>
    <property type="project" value="TreeGrafter"/>
</dbReference>
<dbReference type="Gene3D" id="3.30.70.1430">
    <property type="entry name" value="Multidrug efflux transporter AcrB pore domain"/>
    <property type="match status" value="1"/>
</dbReference>
<organism evidence="2 3">
    <name type="scientific">Eiseniibacteriota bacterium</name>
    <dbReference type="NCBI Taxonomy" id="2212470"/>
    <lineage>
        <taxon>Bacteria</taxon>
        <taxon>Candidatus Eiseniibacteriota</taxon>
    </lineage>
</organism>
<dbReference type="Pfam" id="PF00873">
    <property type="entry name" value="ACR_tran"/>
    <property type="match status" value="1"/>
</dbReference>
<feature type="transmembrane region" description="Helical" evidence="1">
    <location>
        <begin position="363"/>
        <end position="382"/>
    </location>
</feature>
<feature type="transmembrane region" description="Helical" evidence="1">
    <location>
        <begin position="388"/>
        <end position="412"/>
    </location>
</feature>
<dbReference type="SUPFAM" id="SSF82714">
    <property type="entry name" value="Multidrug efflux transporter AcrB TolC docking domain, DN and DC subdomains"/>
    <property type="match status" value="1"/>
</dbReference>
<sequence length="450" mass="50632">MPHKKDLTLRSIYSFWSDRWVMSRLYLEEGKATERDIARVRHDIREILPELPGVKLEVMDSGPMWRQDRGKRIAFQITGEDSEVLAELASEAKDRIATIPGLLEPFSGMEGATEELIVSVDRDLASRYGVNARQPSDVVQLTYRGRQLPRFRTPDGERPMRLTLDETQDESVGQLRNLPIYTSDGARVPLASLADFQYKKGAEAVHRDNRVTSVWVGARYEDGTREDYVPVVQDALSKMDFPYGYEWSFTQVNQRRAEQSREFMINLLLALLLIFAVMAGLFESMGQAIALLIALPFAISGAFWTLWLTGCDLDQPAAVGLLLLIGIVVNNGIVMLEHINLYRRRGVRRSRAMLRGGRERLRPILMTALTTLIGLVPIVVQKPALAGVYYYSMALVIMGGLLVSTVLTLVLLPTTAILIEDSPHGVARFIRWTGRKLFRRGRPVPASHPA</sequence>
<dbReference type="Gene3D" id="3.30.2090.10">
    <property type="entry name" value="Multidrug efflux transporter AcrB TolC docking domain, DN and DC subdomains"/>
    <property type="match status" value="1"/>
</dbReference>
<feature type="transmembrane region" description="Helical" evidence="1">
    <location>
        <begin position="289"/>
        <end position="307"/>
    </location>
</feature>
<proteinExistence type="predicted"/>